<gene>
    <name evidence="2" type="ORF">FUAX_08540</name>
</gene>
<protein>
    <submittedName>
        <fullName evidence="2">Uncharacterized protein</fullName>
    </submittedName>
</protein>
<dbReference type="AlphaFoldDB" id="A0AAU9CSQ6"/>
<feature type="region of interest" description="Disordered" evidence="1">
    <location>
        <begin position="382"/>
        <end position="404"/>
    </location>
</feature>
<sequence length="643" mass="71834">MFKPGEQSPKPIPKKQDEGASLSPPLLSVLSVCSTNLEERFWTSYDPWQAEESEDELETEETDQGATAVTTPAKKKTMPPGWVEISLDQPAPAESPTVPSFSAETFSALFDVAPFEEKGPENKALRQAMIRKLKKFRRIKLAITENASILVGMRQGMQSGSSHLKDLKVTADSVALEVRDHRHILEERGPILDETTATGGEDIYDEQRRLLTEIGSLNAELGRAKLMLARVSQDYEAQVMTAFRVISEIEKLIYTWQAANPIAENDTGESAIQKAFAYVLHHADSEHLWLTKMSLNENLSPCAPATDSAESSAIHEETKTLWKAITTSMHKPAESSRLSISSENPKNERFRLRIMDYFLRLLATKTGTALIQKIFGTVDPSGRDHRNASRSFTEPQYSVSGTNIEPASEGTNHLGRHAQVLSTKQEPDFSSRHIYIAPSTEGKHTDTAGWNIPAEGPASVQFPPSAFSPKRASENKERILLEYPEAANALAGLVPNSVQLEHSQEAILPYRHYTMGWMPGFIAFGNALFTAIDALHGTHSGIDEYEKCLKEFENPLRTELEMSTRPGEAHEEFLDIIMKSVPEKYRPDSAEFWSSTPHVHQDASPDPDDEWCSIDTKTRETKVGGVEDLFWAERPWRKFKGKK</sequence>
<dbReference type="EMBL" id="AP025314">
    <property type="protein sequence ID" value="BDD08422.1"/>
    <property type="molecule type" value="Genomic_DNA"/>
</dbReference>
<keyword evidence="3" id="KW-1185">Reference proteome</keyword>
<dbReference type="KEGG" id="fax:FUAX_08540"/>
<feature type="compositionally biased region" description="Acidic residues" evidence="1">
    <location>
        <begin position="49"/>
        <end position="63"/>
    </location>
</feature>
<feature type="region of interest" description="Disordered" evidence="1">
    <location>
        <begin position="1"/>
        <end position="24"/>
    </location>
</feature>
<accession>A0AAU9CSQ6</accession>
<feature type="compositionally biased region" description="Polar residues" evidence="1">
    <location>
        <begin position="389"/>
        <end position="404"/>
    </location>
</feature>
<evidence type="ECO:0000313" key="3">
    <source>
        <dbReference type="Proteomes" id="UP001348817"/>
    </source>
</evidence>
<reference evidence="2 3" key="1">
    <citation type="submission" date="2021-12" db="EMBL/GenBank/DDBJ databases">
        <title>Genome sequencing of bacteria with rrn-lacking chromosome and rrn-plasmid.</title>
        <authorList>
            <person name="Anda M."/>
            <person name="Iwasaki W."/>
        </authorList>
    </citation>
    <scope>NUCLEOTIDE SEQUENCE [LARGE SCALE GENOMIC DNA]</scope>
    <source>
        <strain evidence="2 3">DSM 100852</strain>
    </source>
</reference>
<proteinExistence type="predicted"/>
<dbReference type="RefSeq" id="WP_338393683.1">
    <property type="nucleotide sequence ID" value="NZ_AP025314.1"/>
</dbReference>
<name>A0AAU9CSQ6_9BACT</name>
<organism evidence="2 3">
    <name type="scientific">Fulvitalea axinellae</name>
    <dbReference type="NCBI Taxonomy" id="1182444"/>
    <lineage>
        <taxon>Bacteria</taxon>
        <taxon>Pseudomonadati</taxon>
        <taxon>Bacteroidota</taxon>
        <taxon>Cytophagia</taxon>
        <taxon>Cytophagales</taxon>
        <taxon>Persicobacteraceae</taxon>
        <taxon>Fulvitalea</taxon>
    </lineage>
</organism>
<dbReference type="Proteomes" id="UP001348817">
    <property type="component" value="Chromosome"/>
</dbReference>
<evidence type="ECO:0000256" key="1">
    <source>
        <dbReference type="SAM" id="MobiDB-lite"/>
    </source>
</evidence>
<evidence type="ECO:0000313" key="2">
    <source>
        <dbReference type="EMBL" id="BDD08422.1"/>
    </source>
</evidence>
<feature type="region of interest" description="Disordered" evidence="1">
    <location>
        <begin position="44"/>
        <end position="80"/>
    </location>
</feature>